<dbReference type="Pfam" id="PF00941">
    <property type="entry name" value="FAD_binding_5"/>
    <property type="match status" value="1"/>
</dbReference>
<evidence type="ECO:0000313" key="5">
    <source>
        <dbReference type="EMBL" id="QTX31738.1"/>
    </source>
</evidence>
<dbReference type="KEGG" id="aram:KAR29_10340"/>
<sequence>MSFLMASSLDEALSAVEGGRIPLAGGTDVYPRMRGEGREGDLVGLERLDELRLVEEREGFLFLGAALTWQQIIDSARVAKEAPLLVLAARHVGGPAIRHMGAVGGNVCTASPAGNGLLALLALEARVELLSRGKRRLLPLRDFLIGPGKTDLRRGELLRAVAIPGDGGRPFFRKVAGERRLPSASAAWRPSGTKRRGG</sequence>
<name>A0A9Q7ALP9_9BACT</name>
<keyword evidence="2" id="KW-0274">FAD</keyword>
<dbReference type="Proteomes" id="UP000671879">
    <property type="component" value="Chromosome"/>
</dbReference>
<dbReference type="AlphaFoldDB" id="A0A9Q7ALP9"/>
<keyword evidence="3" id="KW-0560">Oxidoreductase</keyword>
<evidence type="ECO:0000256" key="3">
    <source>
        <dbReference type="ARBA" id="ARBA00023002"/>
    </source>
</evidence>
<proteinExistence type="predicted"/>
<dbReference type="PANTHER" id="PTHR42659">
    <property type="entry name" value="XANTHINE DEHYDROGENASE SUBUNIT C-RELATED"/>
    <property type="match status" value="1"/>
</dbReference>
<protein>
    <submittedName>
        <fullName evidence="5">FAD binding domain-containing protein</fullName>
    </submittedName>
</protein>
<dbReference type="SUPFAM" id="SSF56176">
    <property type="entry name" value="FAD-binding/transporter-associated domain-like"/>
    <property type="match status" value="1"/>
</dbReference>
<dbReference type="EMBL" id="CP072943">
    <property type="protein sequence ID" value="QTX31738.1"/>
    <property type="molecule type" value="Genomic_DNA"/>
</dbReference>
<evidence type="ECO:0000256" key="1">
    <source>
        <dbReference type="ARBA" id="ARBA00022630"/>
    </source>
</evidence>
<dbReference type="InterPro" id="IPR016169">
    <property type="entry name" value="FAD-bd_PCMH_sub2"/>
</dbReference>
<dbReference type="InterPro" id="IPR002346">
    <property type="entry name" value="Mopterin_DH_FAD-bd"/>
</dbReference>
<keyword evidence="1" id="KW-0285">Flavoprotein</keyword>
<dbReference type="PANTHER" id="PTHR42659:SF2">
    <property type="entry name" value="XANTHINE DEHYDROGENASE SUBUNIT C-RELATED"/>
    <property type="match status" value="1"/>
</dbReference>
<gene>
    <name evidence="5" type="ORF">KAR29_10340</name>
</gene>
<evidence type="ECO:0000313" key="6">
    <source>
        <dbReference type="Proteomes" id="UP000671879"/>
    </source>
</evidence>
<dbReference type="InterPro" id="IPR051312">
    <property type="entry name" value="Diverse_Substr_Oxidored"/>
</dbReference>
<dbReference type="InterPro" id="IPR036318">
    <property type="entry name" value="FAD-bd_PCMH-like_sf"/>
</dbReference>
<accession>A0A9Q7ALP9</accession>
<evidence type="ECO:0000259" key="4">
    <source>
        <dbReference type="Pfam" id="PF00941"/>
    </source>
</evidence>
<feature type="domain" description="Molybdopterin dehydrogenase FAD-binding" evidence="4">
    <location>
        <begin position="3"/>
        <end position="164"/>
    </location>
</feature>
<reference evidence="6" key="1">
    <citation type="submission" date="2021-04" db="EMBL/GenBank/DDBJ databases">
        <title>A novel Synergistetes isolate from a pyrite-forming mixed culture.</title>
        <authorList>
            <person name="Bunk B."/>
            <person name="Sproer C."/>
            <person name="Spring S."/>
            <person name="Pester M."/>
        </authorList>
    </citation>
    <scope>NUCLEOTIDE SEQUENCE [LARGE SCALE GENOMIC DNA]</scope>
    <source>
        <strain evidence="6">J.5.4.2-T.3.5.2</strain>
    </source>
</reference>
<keyword evidence="6" id="KW-1185">Reference proteome</keyword>
<dbReference type="RefSeq" id="WP_274372916.1">
    <property type="nucleotide sequence ID" value="NZ_CP072943.1"/>
</dbReference>
<dbReference type="GO" id="GO:0016491">
    <property type="term" value="F:oxidoreductase activity"/>
    <property type="evidence" value="ECO:0007669"/>
    <property type="project" value="UniProtKB-KW"/>
</dbReference>
<organism evidence="5 6">
    <name type="scientific">Aminithiophilus ramosus</name>
    <dbReference type="NCBI Taxonomy" id="3029084"/>
    <lineage>
        <taxon>Bacteria</taxon>
        <taxon>Thermotogati</taxon>
        <taxon>Synergistota</taxon>
        <taxon>Synergistia</taxon>
        <taxon>Synergistales</taxon>
        <taxon>Aminithiophilaceae</taxon>
        <taxon>Aminithiophilus</taxon>
    </lineage>
</organism>
<dbReference type="Gene3D" id="3.30.465.10">
    <property type="match status" value="1"/>
</dbReference>
<evidence type="ECO:0000256" key="2">
    <source>
        <dbReference type="ARBA" id="ARBA00022827"/>
    </source>
</evidence>
<dbReference type="GO" id="GO:0050660">
    <property type="term" value="F:flavin adenine dinucleotide binding"/>
    <property type="evidence" value="ECO:0007669"/>
    <property type="project" value="InterPro"/>
</dbReference>